<dbReference type="EMBL" id="SNXC01000014">
    <property type="protein sequence ID" value="TDO96321.1"/>
    <property type="molecule type" value="Genomic_DNA"/>
</dbReference>
<evidence type="ECO:0000256" key="1">
    <source>
        <dbReference type="ARBA" id="ARBA00012528"/>
    </source>
</evidence>
<sequence>MANHNNEIHSAHTQTKDSGDVSRKLPDYLFTIVFLLTLVLSCIAVLSERQHQINDAKRDVSITIRLLQDHISDLQHDEAWRPIFSKDKQHIINVMDHIRTELNCRLYIVDENSTLLFKDSLLGPFGSDNGQQLTLIPALRNAIESVIINGGTATYKESSGTHLISSLPLSPRATLIGDAQLPAWYTAFSYSFFITLIIGTIGAIVVRYVIQKNSRLWRRQSLAQSIIDPLTSLPNRRGFELLSKQVLSCPEQRSKGLYLVVANINNLHGMNTQYGLDAGDTLIRQVAASIRHYLPKEDILCRWSGDEFLALVRSRELNTIDTFCRNISSTINKQDFILSGERVPLSIKIADHKLSADEQLSSAIVKLIDKLRNTKHAV</sequence>
<dbReference type="NCBIfam" id="TIGR00254">
    <property type="entry name" value="GGDEF"/>
    <property type="match status" value="1"/>
</dbReference>
<evidence type="ECO:0000313" key="6">
    <source>
        <dbReference type="EMBL" id="TDO96321.1"/>
    </source>
</evidence>
<feature type="domain" description="GGDEF" evidence="5">
    <location>
        <begin position="255"/>
        <end position="378"/>
    </location>
</feature>
<protein>
    <recommendedName>
        <fullName evidence="1">diguanylate cyclase</fullName>
        <ecNumber evidence="1">2.7.7.65</ecNumber>
    </recommendedName>
</protein>
<dbReference type="GO" id="GO:0043709">
    <property type="term" value="P:cell adhesion involved in single-species biofilm formation"/>
    <property type="evidence" value="ECO:0007669"/>
    <property type="project" value="TreeGrafter"/>
</dbReference>
<feature type="transmembrane region" description="Helical" evidence="4">
    <location>
        <begin position="28"/>
        <end position="47"/>
    </location>
</feature>
<dbReference type="SMART" id="SM00267">
    <property type="entry name" value="GGDEF"/>
    <property type="match status" value="1"/>
</dbReference>
<gene>
    <name evidence="6" type="ORF">DFP79_2894</name>
</gene>
<dbReference type="PROSITE" id="PS50887">
    <property type="entry name" value="GGDEF"/>
    <property type="match status" value="1"/>
</dbReference>
<organism evidence="6 7">
    <name type="scientific">Marinomonas balearica</name>
    <dbReference type="NCBI Taxonomy" id="491947"/>
    <lineage>
        <taxon>Bacteria</taxon>
        <taxon>Pseudomonadati</taxon>
        <taxon>Pseudomonadota</taxon>
        <taxon>Gammaproteobacteria</taxon>
        <taxon>Oceanospirillales</taxon>
        <taxon>Oceanospirillaceae</taxon>
        <taxon>Marinomonas</taxon>
    </lineage>
</organism>
<proteinExistence type="predicted"/>
<dbReference type="EC" id="2.7.7.65" evidence="1"/>
<dbReference type="Proteomes" id="UP000294656">
    <property type="component" value="Unassembled WGS sequence"/>
</dbReference>
<keyword evidence="4" id="KW-1133">Transmembrane helix</keyword>
<dbReference type="OrthoDB" id="5914567at2"/>
<dbReference type="SUPFAM" id="SSF55073">
    <property type="entry name" value="Nucleotide cyclase"/>
    <property type="match status" value="1"/>
</dbReference>
<evidence type="ECO:0000259" key="5">
    <source>
        <dbReference type="PROSITE" id="PS50887"/>
    </source>
</evidence>
<dbReference type="PANTHER" id="PTHR45138">
    <property type="entry name" value="REGULATORY COMPONENTS OF SENSORY TRANSDUCTION SYSTEM"/>
    <property type="match status" value="1"/>
</dbReference>
<dbReference type="AlphaFoldDB" id="A0A4R6M4S1"/>
<dbReference type="CDD" id="cd01949">
    <property type="entry name" value="GGDEF"/>
    <property type="match status" value="1"/>
</dbReference>
<dbReference type="PANTHER" id="PTHR45138:SF9">
    <property type="entry name" value="DIGUANYLATE CYCLASE DGCM-RELATED"/>
    <property type="match status" value="1"/>
</dbReference>
<keyword evidence="4" id="KW-0812">Transmembrane</keyword>
<dbReference type="InterPro" id="IPR000160">
    <property type="entry name" value="GGDEF_dom"/>
</dbReference>
<comment type="caution">
    <text evidence="6">The sequence shown here is derived from an EMBL/GenBank/DDBJ whole genome shotgun (WGS) entry which is preliminary data.</text>
</comment>
<evidence type="ECO:0000256" key="3">
    <source>
        <dbReference type="SAM" id="MobiDB-lite"/>
    </source>
</evidence>
<dbReference type="Gene3D" id="3.30.70.270">
    <property type="match status" value="1"/>
</dbReference>
<feature type="region of interest" description="Disordered" evidence="3">
    <location>
        <begin position="1"/>
        <end position="20"/>
    </location>
</feature>
<dbReference type="GO" id="GO:1902201">
    <property type="term" value="P:negative regulation of bacterial-type flagellum-dependent cell motility"/>
    <property type="evidence" value="ECO:0007669"/>
    <property type="project" value="TreeGrafter"/>
</dbReference>
<keyword evidence="4" id="KW-0472">Membrane</keyword>
<dbReference type="GO" id="GO:0005886">
    <property type="term" value="C:plasma membrane"/>
    <property type="evidence" value="ECO:0007669"/>
    <property type="project" value="TreeGrafter"/>
</dbReference>
<comment type="catalytic activity">
    <reaction evidence="2">
        <text>2 GTP = 3',3'-c-di-GMP + 2 diphosphate</text>
        <dbReference type="Rhea" id="RHEA:24898"/>
        <dbReference type="ChEBI" id="CHEBI:33019"/>
        <dbReference type="ChEBI" id="CHEBI:37565"/>
        <dbReference type="ChEBI" id="CHEBI:58805"/>
        <dbReference type="EC" id="2.7.7.65"/>
    </reaction>
</comment>
<dbReference type="InterPro" id="IPR050469">
    <property type="entry name" value="Diguanylate_Cyclase"/>
</dbReference>
<keyword evidence="7" id="KW-1185">Reference proteome</keyword>
<evidence type="ECO:0000256" key="2">
    <source>
        <dbReference type="ARBA" id="ARBA00034247"/>
    </source>
</evidence>
<dbReference type="InterPro" id="IPR043128">
    <property type="entry name" value="Rev_trsase/Diguanyl_cyclase"/>
</dbReference>
<dbReference type="Pfam" id="PF00990">
    <property type="entry name" value="GGDEF"/>
    <property type="match status" value="1"/>
</dbReference>
<dbReference type="RefSeq" id="WP_133504618.1">
    <property type="nucleotide sequence ID" value="NZ_SNXC01000014.1"/>
</dbReference>
<feature type="transmembrane region" description="Helical" evidence="4">
    <location>
        <begin position="187"/>
        <end position="210"/>
    </location>
</feature>
<dbReference type="InterPro" id="IPR029787">
    <property type="entry name" value="Nucleotide_cyclase"/>
</dbReference>
<name>A0A4R6M4S1_9GAMM</name>
<reference evidence="6 7" key="1">
    <citation type="submission" date="2019-03" db="EMBL/GenBank/DDBJ databases">
        <title>Genomic Encyclopedia of Type Strains, Phase III (KMG-III): the genomes of soil and plant-associated and newly described type strains.</title>
        <authorList>
            <person name="Whitman W."/>
        </authorList>
    </citation>
    <scope>NUCLEOTIDE SEQUENCE [LARGE SCALE GENOMIC DNA]</scope>
    <source>
        <strain evidence="6 7">CECT 7378</strain>
    </source>
</reference>
<evidence type="ECO:0000256" key="4">
    <source>
        <dbReference type="SAM" id="Phobius"/>
    </source>
</evidence>
<evidence type="ECO:0000313" key="7">
    <source>
        <dbReference type="Proteomes" id="UP000294656"/>
    </source>
</evidence>
<dbReference type="GO" id="GO:0052621">
    <property type="term" value="F:diguanylate cyclase activity"/>
    <property type="evidence" value="ECO:0007669"/>
    <property type="project" value="UniProtKB-EC"/>
</dbReference>
<accession>A0A4R6M4S1</accession>